<sequence length="368" mass="39899">MADFAATYAVSESKTCSAPAVDSFSFTILSFTKIELLLTMIDLRSDTVTKPTAEMLEVMHNADTGDDVYGEDPTVNELERYAAVLTGKEAAVFAPTGTQSNLIGLLSHCQRGHEYIVGHGAHTYMYEGGGAAVLGGIQPCPLPFAEDGSLALDEVERAIKPDDAHFAITRLLCLENTQGGKVLPMEYLERYSELAQRNGLRRHLDGARVFNAAVALSLPLAQICEHFDTVSICLSKGLACPAGSLLVGDEESIRSARRWRKMLGGGMRQAGILAAAGLYALKNNVSRLQEDHNKANRVAVALSALPTFKLQEDPQTNMVMLSPDMAIGPLTEHLHGDGIKISGTRWVFHQDVSEEEVDHLIASCRRFA</sequence>
<keyword evidence="4" id="KW-0663">Pyridoxal phosphate</keyword>
<comment type="similarity">
    <text evidence="2">Belongs to the threonine aldolase family.</text>
</comment>
<dbReference type="InterPro" id="IPR015422">
    <property type="entry name" value="PyrdxlP-dep_Trfase_small"/>
</dbReference>
<feature type="domain" description="Aromatic amino acid beta-eliminating lyase/threonine aldolase" evidence="5">
    <location>
        <begin position="42"/>
        <end position="321"/>
    </location>
</feature>
<dbReference type="PANTHER" id="PTHR48097">
    <property type="entry name" value="L-THREONINE ALDOLASE-RELATED"/>
    <property type="match status" value="1"/>
</dbReference>
<dbReference type="PANTHER" id="PTHR48097:SF9">
    <property type="entry name" value="L-THREONINE ALDOLASE"/>
    <property type="match status" value="1"/>
</dbReference>
<accession>A0ABZ0IIZ5</accession>
<dbReference type="Gene3D" id="3.90.1150.10">
    <property type="entry name" value="Aspartate Aminotransferase, domain 1"/>
    <property type="match status" value="1"/>
</dbReference>
<dbReference type="InterPro" id="IPR001597">
    <property type="entry name" value="ArAA_b-elim_lyase/Thr_aldolase"/>
</dbReference>
<dbReference type="InterPro" id="IPR015421">
    <property type="entry name" value="PyrdxlP-dep_Trfase_major"/>
</dbReference>
<evidence type="ECO:0000256" key="3">
    <source>
        <dbReference type="ARBA" id="ARBA00011881"/>
    </source>
</evidence>
<dbReference type="NCBIfam" id="NF007825">
    <property type="entry name" value="PRK10534.1"/>
    <property type="match status" value="1"/>
</dbReference>
<evidence type="ECO:0000313" key="7">
    <source>
        <dbReference type="Proteomes" id="UP001626549"/>
    </source>
</evidence>
<evidence type="ECO:0000256" key="1">
    <source>
        <dbReference type="ARBA" id="ARBA00001933"/>
    </source>
</evidence>
<dbReference type="CDD" id="cd06502">
    <property type="entry name" value="TA_like"/>
    <property type="match status" value="1"/>
</dbReference>
<evidence type="ECO:0000256" key="4">
    <source>
        <dbReference type="ARBA" id="ARBA00022898"/>
    </source>
</evidence>
<dbReference type="SUPFAM" id="SSF53383">
    <property type="entry name" value="PLP-dependent transferases"/>
    <property type="match status" value="1"/>
</dbReference>
<dbReference type="InterPro" id="IPR015424">
    <property type="entry name" value="PyrdxlP-dep_Trfase"/>
</dbReference>
<evidence type="ECO:0000256" key="2">
    <source>
        <dbReference type="ARBA" id="ARBA00006966"/>
    </source>
</evidence>
<dbReference type="NCBIfam" id="NF041359">
    <property type="entry name" value="GntG_guanitoxin"/>
    <property type="match status" value="1"/>
</dbReference>
<proteinExistence type="inferred from homology"/>
<reference evidence="6 7" key="1">
    <citation type="submission" date="2023-10" db="EMBL/GenBank/DDBJ databases">
        <title>Two novel species belonging to the OM43/NOR5 clade.</title>
        <authorList>
            <person name="Park M."/>
        </authorList>
    </citation>
    <scope>NUCLEOTIDE SEQUENCE [LARGE SCALE GENOMIC DNA]</scope>
    <source>
        <strain evidence="6 7">IMCC45268</strain>
    </source>
</reference>
<dbReference type="EMBL" id="CP136865">
    <property type="protein sequence ID" value="WOJ98479.1"/>
    <property type="molecule type" value="Genomic_DNA"/>
</dbReference>
<keyword evidence="6" id="KW-0456">Lyase</keyword>
<name>A0ABZ0IIZ5_9GAMM</name>
<comment type="subunit">
    <text evidence="3">Homotetramer.</text>
</comment>
<evidence type="ECO:0000259" key="5">
    <source>
        <dbReference type="Pfam" id="PF01212"/>
    </source>
</evidence>
<dbReference type="GO" id="GO:0016829">
    <property type="term" value="F:lyase activity"/>
    <property type="evidence" value="ECO:0007669"/>
    <property type="project" value="UniProtKB-KW"/>
</dbReference>
<keyword evidence="7" id="KW-1185">Reference proteome</keyword>
<dbReference type="EC" id="4.1.2.48" evidence="6"/>
<dbReference type="InterPro" id="IPR023603">
    <property type="entry name" value="Low_specificity_L-TA-like"/>
</dbReference>
<dbReference type="Gene3D" id="3.40.640.10">
    <property type="entry name" value="Type I PLP-dependent aspartate aminotransferase-like (Major domain)"/>
    <property type="match status" value="1"/>
</dbReference>
<dbReference type="RefSeq" id="WP_407329839.1">
    <property type="nucleotide sequence ID" value="NZ_CP136865.1"/>
</dbReference>
<comment type="cofactor">
    <cofactor evidence="1">
        <name>pyridoxal 5'-phosphate</name>
        <dbReference type="ChEBI" id="CHEBI:597326"/>
    </cofactor>
</comment>
<protein>
    <submittedName>
        <fullName evidence="6">Low-specificity L-threonine aldolase</fullName>
        <ecNumber evidence="6">4.1.2.48</ecNumber>
    </submittedName>
</protein>
<dbReference type="Pfam" id="PF01212">
    <property type="entry name" value="Beta_elim_lyase"/>
    <property type="match status" value="1"/>
</dbReference>
<organism evidence="6 7">
    <name type="scientific">Congregibacter brevis</name>
    <dbReference type="NCBI Taxonomy" id="3081201"/>
    <lineage>
        <taxon>Bacteria</taxon>
        <taxon>Pseudomonadati</taxon>
        <taxon>Pseudomonadota</taxon>
        <taxon>Gammaproteobacteria</taxon>
        <taxon>Cellvibrionales</taxon>
        <taxon>Halieaceae</taxon>
        <taxon>Congregibacter</taxon>
    </lineage>
</organism>
<evidence type="ECO:0000313" key="6">
    <source>
        <dbReference type="EMBL" id="WOJ98479.1"/>
    </source>
</evidence>
<dbReference type="PIRSF" id="PIRSF017617">
    <property type="entry name" value="Thr_aldolase"/>
    <property type="match status" value="1"/>
</dbReference>
<gene>
    <name evidence="6" type="primary">ltaE</name>
    <name evidence="6" type="ORF">R0137_07880</name>
</gene>
<dbReference type="Proteomes" id="UP001626549">
    <property type="component" value="Chromosome"/>
</dbReference>